<feature type="transmembrane region" description="Helical" evidence="1">
    <location>
        <begin position="41"/>
        <end position="72"/>
    </location>
</feature>
<keyword evidence="1" id="KW-1133">Transmembrane helix</keyword>
<evidence type="ECO:0000259" key="2">
    <source>
        <dbReference type="Pfam" id="PF09335"/>
    </source>
</evidence>
<sequence length="179" mass="19311">MFKPRLSKKRLRVFILIFSLVLGISAFIFGKQIENLQDLGYLGVFIANLVGSATIFLPVPALATTVAVGAFLNPILTGVFSAVGSTMGELTGYYAGVGGGEFIKKDKNFEKVKKWMKTGGLWVVFALAVLPNPLFDLTGVISGASGISIWRYLVAVFSGKLIKFTTLSYAGFGILKIFQ</sequence>
<dbReference type="Proteomes" id="UP000034293">
    <property type="component" value="Unassembled WGS sequence"/>
</dbReference>
<dbReference type="InterPro" id="IPR051311">
    <property type="entry name" value="DedA_domain"/>
</dbReference>
<dbReference type="EMBL" id="LBZA01000004">
    <property type="protein sequence ID" value="KKR64653.1"/>
    <property type="molecule type" value="Genomic_DNA"/>
</dbReference>
<evidence type="ECO:0000256" key="1">
    <source>
        <dbReference type="SAM" id="Phobius"/>
    </source>
</evidence>
<accession>A0A0G0SII0</accession>
<organism evidence="3 4">
    <name type="scientific">Candidatus Woesebacteria bacterium GW2011_GWA1_40_43</name>
    <dbReference type="NCBI Taxonomy" id="1618553"/>
    <lineage>
        <taxon>Bacteria</taxon>
        <taxon>Candidatus Woeseibacteriota</taxon>
    </lineage>
</organism>
<evidence type="ECO:0000313" key="4">
    <source>
        <dbReference type="Proteomes" id="UP000034293"/>
    </source>
</evidence>
<feature type="transmembrane region" description="Helical" evidence="1">
    <location>
        <begin position="121"/>
        <end position="143"/>
    </location>
</feature>
<dbReference type="InterPro" id="IPR032816">
    <property type="entry name" value="VTT_dom"/>
</dbReference>
<protein>
    <submittedName>
        <fullName evidence="3">Putative membrane protein</fullName>
    </submittedName>
</protein>
<feature type="transmembrane region" description="Helical" evidence="1">
    <location>
        <begin position="12"/>
        <end position="29"/>
    </location>
</feature>
<comment type="caution">
    <text evidence="3">The sequence shown here is derived from an EMBL/GenBank/DDBJ whole genome shotgun (WGS) entry which is preliminary data.</text>
</comment>
<name>A0A0G0SII0_9BACT</name>
<gene>
    <name evidence="3" type="ORF">UU02_C0004G0015</name>
</gene>
<dbReference type="AlphaFoldDB" id="A0A0G0SII0"/>
<keyword evidence="1" id="KW-0472">Membrane</keyword>
<dbReference type="PANTHER" id="PTHR42709">
    <property type="entry name" value="ALKALINE PHOSPHATASE LIKE PROTEIN"/>
    <property type="match status" value="1"/>
</dbReference>
<proteinExistence type="predicted"/>
<feature type="transmembrane region" description="Helical" evidence="1">
    <location>
        <begin position="149"/>
        <end position="175"/>
    </location>
</feature>
<evidence type="ECO:0000313" key="3">
    <source>
        <dbReference type="EMBL" id="KKR64653.1"/>
    </source>
</evidence>
<keyword evidence="1" id="KW-0812">Transmembrane</keyword>
<dbReference type="Pfam" id="PF09335">
    <property type="entry name" value="VTT_dom"/>
    <property type="match status" value="1"/>
</dbReference>
<feature type="domain" description="VTT" evidence="2">
    <location>
        <begin position="59"/>
        <end position="171"/>
    </location>
</feature>
<reference evidence="3 4" key="1">
    <citation type="journal article" date="2015" name="Nature">
        <title>rRNA introns, odd ribosomes, and small enigmatic genomes across a large radiation of phyla.</title>
        <authorList>
            <person name="Brown C.T."/>
            <person name="Hug L.A."/>
            <person name="Thomas B.C."/>
            <person name="Sharon I."/>
            <person name="Castelle C.J."/>
            <person name="Singh A."/>
            <person name="Wilkins M.J."/>
            <person name="Williams K.H."/>
            <person name="Banfield J.F."/>
        </authorList>
    </citation>
    <scope>NUCLEOTIDE SEQUENCE [LARGE SCALE GENOMIC DNA]</scope>
</reference>